<feature type="non-terminal residue" evidence="3">
    <location>
        <position position="1"/>
    </location>
</feature>
<proteinExistence type="predicted"/>
<evidence type="ECO:0000313" key="3">
    <source>
        <dbReference type="EMBL" id="KAK1594677.1"/>
    </source>
</evidence>
<keyword evidence="1" id="KW-0175">Coiled coil</keyword>
<gene>
    <name evidence="3" type="ORF">QYE76_017409</name>
</gene>
<evidence type="ECO:0000256" key="2">
    <source>
        <dbReference type="SAM" id="MobiDB-lite"/>
    </source>
</evidence>
<feature type="compositionally biased region" description="Basic residues" evidence="2">
    <location>
        <begin position="40"/>
        <end position="50"/>
    </location>
</feature>
<evidence type="ECO:0000256" key="1">
    <source>
        <dbReference type="SAM" id="Coils"/>
    </source>
</evidence>
<name>A0AAD8V565_LOLMU</name>
<protein>
    <submittedName>
        <fullName evidence="3">Uncharacterized protein</fullName>
    </submittedName>
</protein>
<evidence type="ECO:0000313" key="4">
    <source>
        <dbReference type="Proteomes" id="UP001231189"/>
    </source>
</evidence>
<keyword evidence="4" id="KW-1185">Reference proteome</keyword>
<dbReference type="AlphaFoldDB" id="A0AAD8V565"/>
<organism evidence="3 4">
    <name type="scientific">Lolium multiflorum</name>
    <name type="common">Italian ryegrass</name>
    <name type="synonym">Lolium perenne subsp. multiflorum</name>
    <dbReference type="NCBI Taxonomy" id="4521"/>
    <lineage>
        <taxon>Eukaryota</taxon>
        <taxon>Viridiplantae</taxon>
        <taxon>Streptophyta</taxon>
        <taxon>Embryophyta</taxon>
        <taxon>Tracheophyta</taxon>
        <taxon>Spermatophyta</taxon>
        <taxon>Magnoliopsida</taxon>
        <taxon>Liliopsida</taxon>
        <taxon>Poales</taxon>
        <taxon>Poaceae</taxon>
        <taxon>BOP clade</taxon>
        <taxon>Pooideae</taxon>
        <taxon>Poodae</taxon>
        <taxon>Poeae</taxon>
        <taxon>Poeae Chloroplast Group 2 (Poeae type)</taxon>
        <taxon>Loliodinae</taxon>
        <taxon>Loliinae</taxon>
        <taxon>Lolium</taxon>
    </lineage>
</organism>
<accession>A0AAD8V565</accession>
<feature type="coiled-coil region" evidence="1">
    <location>
        <begin position="199"/>
        <end position="310"/>
    </location>
</feature>
<feature type="region of interest" description="Disordered" evidence="2">
    <location>
        <begin position="17"/>
        <end position="113"/>
    </location>
</feature>
<dbReference type="Proteomes" id="UP001231189">
    <property type="component" value="Unassembled WGS sequence"/>
</dbReference>
<feature type="compositionally biased region" description="Acidic residues" evidence="2">
    <location>
        <begin position="21"/>
        <end position="34"/>
    </location>
</feature>
<feature type="compositionally biased region" description="Basic and acidic residues" evidence="2">
    <location>
        <begin position="76"/>
        <end position="86"/>
    </location>
</feature>
<reference evidence="3" key="1">
    <citation type="submission" date="2023-07" db="EMBL/GenBank/DDBJ databases">
        <title>A chromosome-level genome assembly of Lolium multiflorum.</title>
        <authorList>
            <person name="Chen Y."/>
            <person name="Copetti D."/>
            <person name="Kolliker R."/>
            <person name="Studer B."/>
        </authorList>
    </citation>
    <scope>NUCLEOTIDE SEQUENCE</scope>
    <source>
        <strain evidence="3">02402/16</strain>
        <tissue evidence="3">Leaf</tissue>
    </source>
</reference>
<dbReference type="EMBL" id="JAUUTY010000696">
    <property type="protein sequence ID" value="KAK1594677.1"/>
    <property type="molecule type" value="Genomic_DNA"/>
</dbReference>
<sequence length="347" mass="39093">LNSLAEENFRSILRVLVNVDAAEDDPEDNDVEEEQAPKKVAPRTTKRPRARVSGSETGASDEASAKKAKIKPPPLDSKKAERDHLRMLSTTGRGSRPLIPGATFPKNFGDPTDLTSTPKAYATKFINKLTEAEKWDLEQDLLNAMLNNAWGKADAESSEIQNFKKGIGQFCDQLLVRRKEQQVLHYELHKNIALQHRVILNQADKIHAAKEKNAELEKKLVEAQGASSSLATASSELENLRSSYKDLETKLMEAEQKREHAEKQLAEKNSELIKKEGEFAMKRKVDSDTLQKLQKENNGLRKYMDNAEKAWDLLNADVMEPLGYDEERCNQFPRDDLIQLAGDDAKI</sequence>
<comment type="caution">
    <text evidence="3">The sequence shown here is derived from an EMBL/GenBank/DDBJ whole genome shotgun (WGS) entry which is preliminary data.</text>
</comment>